<dbReference type="AlphaFoldDB" id="A0A1Z3HIM1"/>
<dbReference type="RefSeq" id="WP_088429278.1">
    <property type="nucleotide sequence ID" value="NZ_CP021983.2"/>
</dbReference>
<organism evidence="3 4">
    <name type="scientific">Halomicronema hongdechloris C2206</name>
    <dbReference type="NCBI Taxonomy" id="1641165"/>
    <lineage>
        <taxon>Bacteria</taxon>
        <taxon>Bacillati</taxon>
        <taxon>Cyanobacteriota</taxon>
        <taxon>Cyanophyceae</taxon>
        <taxon>Nodosilineales</taxon>
        <taxon>Nodosilineaceae</taxon>
        <taxon>Halomicronema</taxon>
    </lineage>
</organism>
<dbReference type="STRING" id="1641165.XM38_04920"/>
<evidence type="ECO:0000313" key="3">
    <source>
        <dbReference type="EMBL" id="ASC70145.1"/>
    </source>
</evidence>
<name>A0A1Z3HIM1_9CYAN</name>
<accession>A0A1Z3HIM1</accession>
<dbReference type="Pfam" id="PF01243">
    <property type="entry name" value="PNPOx_N"/>
    <property type="match status" value="1"/>
</dbReference>
<dbReference type="GO" id="GO:0070967">
    <property type="term" value="F:coenzyme F420 binding"/>
    <property type="evidence" value="ECO:0007669"/>
    <property type="project" value="TreeGrafter"/>
</dbReference>
<dbReference type="GO" id="GO:0005829">
    <property type="term" value="C:cytosol"/>
    <property type="evidence" value="ECO:0007669"/>
    <property type="project" value="TreeGrafter"/>
</dbReference>
<protein>
    <submittedName>
        <fullName evidence="3">Pyridoxamine 5'-phosphate oxidase</fullName>
    </submittedName>
</protein>
<gene>
    <name evidence="3" type="ORF">XM38_010750</name>
</gene>
<dbReference type="EMBL" id="CP021983">
    <property type="protein sequence ID" value="ASC70145.1"/>
    <property type="molecule type" value="Genomic_DNA"/>
</dbReference>
<dbReference type="PANTHER" id="PTHR35176">
    <property type="entry name" value="HEME OXYGENASE HI_0854-RELATED"/>
    <property type="match status" value="1"/>
</dbReference>
<sequence length="162" mass="18191">MAPSQQVLTAYRQFPTTVSSLLLSTVDGEGQPHGSYAPFVMGPQREFYIFVSGLASHTRHLAETQRAAILLIEDEAQCSQIFARKQLTYRCTATFVDRHGACWQQLIDQFQQRFGDIIATLKSLADFQLVQLTPYEGRFVTGFGAAYDVDPNDLNGLKPNRR</sequence>
<dbReference type="Proteomes" id="UP000191901">
    <property type="component" value="Chromosome"/>
</dbReference>
<dbReference type="Gene3D" id="2.30.110.10">
    <property type="entry name" value="Electron Transport, Fmn-binding Protein, Chain A"/>
    <property type="match status" value="1"/>
</dbReference>
<feature type="domain" description="Pyridoxamine 5'-phosphate oxidase N-terminal" evidence="2">
    <location>
        <begin position="10"/>
        <end position="140"/>
    </location>
</feature>
<dbReference type="InterPro" id="IPR014419">
    <property type="entry name" value="HutZ"/>
</dbReference>
<dbReference type="GO" id="GO:0016627">
    <property type="term" value="F:oxidoreductase activity, acting on the CH-CH group of donors"/>
    <property type="evidence" value="ECO:0007669"/>
    <property type="project" value="TreeGrafter"/>
</dbReference>
<dbReference type="KEGG" id="hhg:XM38_010750"/>
<dbReference type="PANTHER" id="PTHR35176:SF6">
    <property type="entry name" value="HEME OXYGENASE HI_0854-RELATED"/>
    <property type="match status" value="1"/>
</dbReference>
<dbReference type="OrthoDB" id="5345368at2"/>
<proteinExistence type="predicted"/>
<dbReference type="PIRSF" id="PIRSF004633">
    <property type="entry name" value="UCP_PLP_oxd"/>
    <property type="match status" value="1"/>
</dbReference>
<dbReference type="SUPFAM" id="SSF50475">
    <property type="entry name" value="FMN-binding split barrel"/>
    <property type="match status" value="1"/>
</dbReference>
<dbReference type="InterPro" id="IPR011576">
    <property type="entry name" value="Pyridox_Oxase_N"/>
</dbReference>
<dbReference type="InterPro" id="IPR012349">
    <property type="entry name" value="Split_barrel_FMN-bd"/>
</dbReference>
<reference evidence="3 4" key="1">
    <citation type="journal article" date="2016" name="Biochim. Biophys. Acta">
        <title>Characterization of red-shifted phycobilisomes isolated from the chlorophyll f-containing cyanobacterium Halomicronema hongdechloris.</title>
        <authorList>
            <person name="Li Y."/>
            <person name="Lin Y."/>
            <person name="Garvey C.J."/>
            <person name="Birch D."/>
            <person name="Corkery R.W."/>
            <person name="Loughlin P.C."/>
            <person name="Scheer H."/>
            <person name="Willows R.D."/>
            <person name="Chen M."/>
        </authorList>
    </citation>
    <scope>NUCLEOTIDE SEQUENCE [LARGE SCALE GENOMIC DNA]</scope>
    <source>
        <strain evidence="3 4">C2206</strain>
    </source>
</reference>
<dbReference type="InterPro" id="IPR052019">
    <property type="entry name" value="F420H2_bilvrd_red/Heme_oxyg"/>
</dbReference>
<evidence type="ECO:0000256" key="1">
    <source>
        <dbReference type="ARBA" id="ARBA00023002"/>
    </source>
</evidence>
<evidence type="ECO:0000313" key="4">
    <source>
        <dbReference type="Proteomes" id="UP000191901"/>
    </source>
</evidence>
<keyword evidence="1" id="KW-0560">Oxidoreductase</keyword>
<evidence type="ECO:0000259" key="2">
    <source>
        <dbReference type="Pfam" id="PF01243"/>
    </source>
</evidence>
<keyword evidence="4" id="KW-1185">Reference proteome</keyword>